<accession>A0A3D8S8L9</accession>
<dbReference type="STRING" id="1849047.A0A3D8S8L9"/>
<keyword evidence="2" id="KW-0597">Phosphoprotein</keyword>
<dbReference type="InterPro" id="IPR051414">
    <property type="entry name" value="Adenylate-forming_Reductase"/>
</dbReference>
<name>A0A3D8S8L9_9HELO</name>
<dbReference type="InterPro" id="IPR000873">
    <property type="entry name" value="AMP-dep_synth/lig_dom"/>
</dbReference>
<dbReference type="EMBL" id="PDLM01000003">
    <property type="protein sequence ID" value="RDW82481.1"/>
    <property type="molecule type" value="Genomic_DNA"/>
</dbReference>
<dbReference type="PANTHER" id="PTHR43439:SF2">
    <property type="entry name" value="ENZYME, PUTATIVE (JCVI)-RELATED"/>
    <property type="match status" value="1"/>
</dbReference>
<organism evidence="4 5">
    <name type="scientific">Coleophoma cylindrospora</name>
    <dbReference type="NCBI Taxonomy" id="1849047"/>
    <lineage>
        <taxon>Eukaryota</taxon>
        <taxon>Fungi</taxon>
        <taxon>Dikarya</taxon>
        <taxon>Ascomycota</taxon>
        <taxon>Pezizomycotina</taxon>
        <taxon>Leotiomycetes</taxon>
        <taxon>Helotiales</taxon>
        <taxon>Dermateaceae</taxon>
        <taxon>Coleophoma</taxon>
    </lineage>
</organism>
<dbReference type="InterPro" id="IPR042099">
    <property type="entry name" value="ANL_N_sf"/>
</dbReference>
<proteinExistence type="predicted"/>
<evidence type="ECO:0000256" key="2">
    <source>
        <dbReference type="ARBA" id="ARBA00022553"/>
    </source>
</evidence>
<feature type="domain" description="AMP-dependent synthetase/ligase" evidence="3">
    <location>
        <begin position="252"/>
        <end position="362"/>
    </location>
</feature>
<keyword evidence="5" id="KW-1185">Reference proteome</keyword>
<evidence type="ECO:0000259" key="3">
    <source>
        <dbReference type="Pfam" id="PF00501"/>
    </source>
</evidence>
<dbReference type="PANTHER" id="PTHR43439">
    <property type="entry name" value="PHENYLACETATE-COENZYME A LIGASE"/>
    <property type="match status" value="1"/>
</dbReference>
<evidence type="ECO:0000313" key="4">
    <source>
        <dbReference type="EMBL" id="RDW82481.1"/>
    </source>
</evidence>
<dbReference type="Proteomes" id="UP000256645">
    <property type="component" value="Unassembled WGS sequence"/>
</dbReference>
<dbReference type="Gene3D" id="3.40.50.12780">
    <property type="entry name" value="N-terminal domain of ligase-like"/>
    <property type="match status" value="2"/>
</dbReference>
<dbReference type="Pfam" id="PF23562">
    <property type="entry name" value="AMP-binding_C_3"/>
    <property type="match status" value="1"/>
</dbReference>
<dbReference type="OrthoDB" id="429813at2759"/>
<keyword evidence="1" id="KW-0596">Phosphopantetheine</keyword>
<protein>
    <recommendedName>
        <fullName evidence="3">AMP-dependent synthetase/ligase domain-containing protein</fullName>
    </recommendedName>
</protein>
<gene>
    <name evidence="4" type="ORF">BP6252_03593</name>
</gene>
<sequence>MAQTQFRFMNPAAFEAPAAEQNDHVPHVAEPSDTAVEVPSKRYGQRLVPQVADELASLNPGKIYASITTGNSGNDYREVTIKELVHAANHLAWFIKSKYGMSESCETLIYMGTADIRYTALFIAAVKCCYKLMVPSMRNSANMNRALMETTNCRKVFYSDGLESKADQMKNSEVTVETCAIAQFDQLLSEPFKHFPYEKSYEDRRLQVGGIKTTHSGTSMVEEDSIPRIHRFAQVFSHLVNCKAKILLKLAGFVTMCFLPIMYPATAVLGPPDRPPTGAMVYQIMKHSQLRAITCAPSILEQLIQEPGGLDLASKLDFIIYTGGPLSRSAGDALSKVTDVAQLYGSTETGVIPTLVPRQEDSAYFELQPSYGHKMELIGDDEYEMVIYKDMDLAWVRGVAHTFPEVDEWRTRDVFKPHPNPSKPGLWRVHGRRDDIMVLGNGERFNPVPMEAILQGHPLVAGALIVGYGRFHPALLIEPSKTPSTDEALIESIWPYYKRSKQ</sequence>
<dbReference type="AlphaFoldDB" id="A0A3D8S8L9"/>
<evidence type="ECO:0000313" key="5">
    <source>
        <dbReference type="Proteomes" id="UP000256645"/>
    </source>
</evidence>
<comment type="caution">
    <text evidence="4">The sequence shown here is derived from an EMBL/GenBank/DDBJ whole genome shotgun (WGS) entry which is preliminary data.</text>
</comment>
<evidence type="ECO:0000256" key="1">
    <source>
        <dbReference type="ARBA" id="ARBA00022450"/>
    </source>
</evidence>
<dbReference type="SUPFAM" id="SSF56801">
    <property type="entry name" value="Acetyl-CoA synthetase-like"/>
    <property type="match status" value="1"/>
</dbReference>
<reference evidence="4 5" key="1">
    <citation type="journal article" date="2018" name="IMA Fungus">
        <title>IMA Genome-F 9: Draft genome sequence of Annulohypoxylon stygium, Aspergillus mulundensis, Berkeleyomyces basicola (syn. Thielaviopsis basicola), Ceratocystis smalleyi, two Cercospora beticola strains, Coleophoma cylindrospora, Fusarium fracticaudum, Phialophora cf. hyalina, and Morchella septimelata.</title>
        <authorList>
            <person name="Wingfield B.D."/>
            <person name="Bills G.F."/>
            <person name="Dong Y."/>
            <person name="Huang W."/>
            <person name="Nel W.J."/>
            <person name="Swalarsk-Parry B.S."/>
            <person name="Vaghefi N."/>
            <person name="Wilken P.M."/>
            <person name="An Z."/>
            <person name="de Beer Z.W."/>
            <person name="De Vos L."/>
            <person name="Chen L."/>
            <person name="Duong T.A."/>
            <person name="Gao Y."/>
            <person name="Hammerbacher A."/>
            <person name="Kikkert J.R."/>
            <person name="Li Y."/>
            <person name="Li H."/>
            <person name="Li K."/>
            <person name="Li Q."/>
            <person name="Liu X."/>
            <person name="Ma X."/>
            <person name="Naidoo K."/>
            <person name="Pethybridge S.J."/>
            <person name="Sun J."/>
            <person name="Steenkamp E.T."/>
            <person name="van der Nest M.A."/>
            <person name="van Wyk S."/>
            <person name="Wingfield M.J."/>
            <person name="Xiong C."/>
            <person name="Yue Q."/>
            <person name="Zhang X."/>
        </authorList>
    </citation>
    <scope>NUCLEOTIDE SEQUENCE [LARGE SCALE GENOMIC DNA]</scope>
    <source>
        <strain evidence="4 5">BP6252</strain>
    </source>
</reference>
<dbReference type="Pfam" id="PF00501">
    <property type="entry name" value="AMP-binding"/>
    <property type="match status" value="1"/>
</dbReference>